<dbReference type="Gene3D" id="1.10.10.10">
    <property type="entry name" value="Winged helix-like DNA-binding domain superfamily/Winged helix DNA-binding domain"/>
    <property type="match status" value="1"/>
</dbReference>
<evidence type="ECO:0000259" key="6">
    <source>
        <dbReference type="Pfam" id="PF04542"/>
    </source>
</evidence>
<dbReference type="SUPFAM" id="SSF88659">
    <property type="entry name" value="Sigma3 and sigma4 domains of RNA polymerase sigma factors"/>
    <property type="match status" value="1"/>
</dbReference>
<dbReference type="Gene3D" id="1.10.1740.10">
    <property type="match status" value="1"/>
</dbReference>
<dbReference type="NCBIfam" id="TIGR02937">
    <property type="entry name" value="sigma70-ECF"/>
    <property type="match status" value="1"/>
</dbReference>
<evidence type="ECO:0000313" key="9">
    <source>
        <dbReference type="Proteomes" id="UP001595816"/>
    </source>
</evidence>
<dbReference type="InterPro" id="IPR014284">
    <property type="entry name" value="RNA_pol_sigma-70_dom"/>
</dbReference>
<dbReference type="CDD" id="cd06171">
    <property type="entry name" value="Sigma70_r4"/>
    <property type="match status" value="1"/>
</dbReference>
<dbReference type="EMBL" id="JBHSAY010000006">
    <property type="protein sequence ID" value="MFC4131245.1"/>
    <property type="molecule type" value="Genomic_DNA"/>
</dbReference>
<dbReference type="InterPro" id="IPR007627">
    <property type="entry name" value="RNA_pol_sigma70_r2"/>
</dbReference>
<comment type="caution">
    <text evidence="8">The sequence shown here is derived from an EMBL/GenBank/DDBJ whole genome shotgun (WGS) entry which is preliminary data.</text>
</comment>
<dbReference type="Pfam" id="PF08281">
    <property type="entry name" value="Sigma70_r4_2"/>
    <property type="match status" value="1"/>
</dbReference>
<dbReference type="Proteomes" id="UP001595816">
    <property type="component" value="Unassembled WGS sequence"/>
</dbReference>
<organism evidence="8 9">
    <name type="scientific">Hamadaea flava</name>
    <dbReference type="NCBI Taxonomy" id="1742688"/>
    <lineage>
        <taxon>Bacteria</taxon>
        <taxon>Bacillati</taxon>
        <taxon>Actinomycetota</taxon>
        <taxon>Actinomycetes</taxon>
        <taxon>Micromonosporales</taxon>
        <taxon>Micromonosporaceae</taxon>
        <taxon>Hamadaea</taxon>
    </lineage>
</organism>
<sequence length="179" mass="19497">MEETRAATILDHLYDAHGTVLIGYLVGQLGGDRGKAEDIAQETLLRAWRHAGQLDLERGLARGWLFRVARNLVIDARRAQSARPTEVGATGLATEGVDTTEEMVTAMAVRAAVRELSRDQRAVIVHLYLRGFTAVETARALGIPLGTVKSRAHHALRKLRRVLEDRGADTASRLATAGV</sequence>
<feature type="domain" description="RNA polymerase sigma-70 region 2" evidence="6">
    <location>
        <begin position="13"/>
        <end position="81"/>
    </location>
</feature>
<dbReference type="PANTHER" id="PTHR43133:SF52">
    <property type="entry name" value="ECF RNA POLYMERASE SIGMA FACTOR SIGL"/>
    <property type="match status" value="1"/>
</dbReference>
<evidence type="ECO:0000256" key="3">
    <source>
        <dbReference type="ARBA" id="ARBA00023082"/>
    </source>
</evidence>
<protein>
    <submittedName>
        <fullName evidence="8">Sigma-70 family RNA polymerase sigma factor</fullName>
    </submittedName>
</protein>
<feature type="domain" description="RNA polymerase sigma factor 70 region 4 type 2" evidence="7">
    <location>
        <begin position="107"/>
        <end position="159"/>
    </location>
</feature>
<name>A0ABV8LKG3_9ACTN</name>
<evidence type="ECO:0000256" key="5">
    <source>
        <dbReference type="ARBA" id="ARBA00023163"/>
    </source>
</evidence>
<gene>
    <name evidence="8" type="ORF">ACFOZ4_11590</name>
</gene>
<evidence type="ECO:0000313" key="8">
    <source>
        <dbReference type="EMBL" id="MFC4131245.1"/>
    </source>
</evidence>
<dbReference type="InterPro" id="IPR013324">
    <property type="entry name" value="RNA_pol_sigma_r3/r4-like"/>
</dbReference>
<keyword evidence="5" id="KW-0804">Transcription</keyword>
<accession>A0ABV8LKG3</accession>
<keyword evidence="9" id="KW-1185">Reference proteome</keyword>
<keyword evidence="3" id="KW-0731">Sigma factor</keyword>
<dbReference type="InterPro" id="IPR013249">
    <property type="entry name" value="RNA_pol_sigma70_r4_t2"/>
</dbReference>
<keyword evidence="4" id="KW-0238">DNA-binding</keyword>
<evidence type="ECO:0000259" key="7">
    <source>
        <dbReference type="Pfam" id="PF08281"/>
    </source>
</evidence>
<comment type="similarity">
    <text evidence="1">Belongs to the sigma-70 factor family. ECF subfamily.</text>
</comment>
<dbReference type="InterPro" id="IPR036388">
    <property type="entry name" value="WH-like_DNA-bd_sf"/>
</dbReference>
<dbReference type="InterPro" id="IPR013325">
    <property type="entry name" value="RNA_pol_sigma_r2"/>
</dbReference>
<evidence type="ECO:0000256" key="4">
    <source>
        <dbReference type="ARBA" id="ARBA00023125"/>
    </source>
</evidence>
<evidence type="ECO:0000256" key="1">
    <source>
        <dbReference type="ARBA" id="ARBA00010641"/>
    </source>
</evidence>
<dbReference type="PANTHER" id="PTHR43133">
    <property type="entry name" value="RNA POLYMERASE ECF-TYPE SIGMA FACTO"/>
    <property type="match status" value="1"/>
</dbReference>
<dbReference type="RefSeq" id="WP_253754596.1">
    <property type="nucleotide sequence ID" value="NZ_JAMZDZ010000001.1"/>
</dbReference>
<dbReference type="SUPFAM" id="SSF88946">
    <property type="entry name" value="Sigma2 domain of RNA polymerase sigma factors"/>
    <property type="match status" value="1"/>
</dbReference>
<proteinExistence type="inferred from homology"/>
<dbReference type="Pfam" id="PF04542">
    <property type="entry name" value="Sigma70_r2"/>
    <property type="match status" value="1"/>
</dbReference>
<dbReference type="InterPro" id="IPR039425">
    <property type="entry name" value="RNA_pol_sigma-70-like"/>
</dbReference>
<keyword evidence="2" id="KW-0805">Transcription regulation</keyword>
<evidence type="ECO:0000256" key="2">
    <source>
        <dbReference type="ARBA" id="ARBA00023015"/>
    </source>
</evidence>
<reference evidence="9" key="1">
    <citation type="journal article" date="2019" name="Int. J. Syst. Evol. Microbiol.">
        <title>The Global Catalogue of Microorganisms (GCM) 10K type strain sequencing project: providing services to taxonomists for standard genome sequencing and annotation.</title>
        <authorList>
            <consortium name="The Broad Institute Genomics Platform"/>
            <consortium name="The Broad Institute Genome Sequencing Center for Infectious Disease"/>
            <person name="Wu L."/>
            <person name="Ma J."/>
        </authorList>
    </citation>
    <scope>NUCLEOTIDE SEQUENCE [LARGE SCALE GENOMIC DNA]</scope>
    <source>
        <strain evidence="9">CGMCC 4.7289</strain>
    </source>
</reference>